<evidence type="ECO:0000313" key="1">
    <source>
        <dbReference type="EMBL" id="KAK1400791.1"/>
    </source>
</evidence>
<proteinExistence type="predicted"/>
<organism evidence="1 2">
    <name type="scientific">Heracleum sosnowskyi</name>
    <dbReference type="NCBI Taxonomy" id="360622"/>
    <lineage>
        <taxon>Eukaryota</taxon>
        <taxon>Viridiplantae</taxon>
        <taxon>Streptophyta</taxon>
        <taxon>Embryophyta</taxon>
        <taxon>Tracheophyta</taxon>
        <taxon>Spermatophyta</taxon>
        <taxon>Magnoliopsida</taxon>
        <taxon>eudicotyledons</taxon>
        <taxon>Gunneridae</taxon>
        <taxon>Pentapetalae</taxon>
        <taxon>asterids</taxon>
        <taxon>campanulids</taxon>
        <taxon>Apiales</taxon>
        <taxon>Apiaceae</taxon>
        <taxon>Apioideae</taxon>
        <taxon>apioid superclade</taxon>
        <taxon>Tordylieae</taxon>
        <taxon>Tordyliinae</taxon>
        <taxon>Heracleum</taxon>
    </lineage>
</organism>
<dbReference type="PANTHER" id="PTHR33917:SF3">
    <property type="entry name" value="PROTEIN EXECUTER 1, CHLOROPLASTIC"/>
    <property type="match status" value="1"/>
</dbReference>
<dbReference type="EMBL" id="JAUIZM010000001">
    <property type="protein sequence ID" value="KAK1400791.1"/>
    <property type="molecule type" value="Genomic_DNA"/>
</dbReference>
<dbReference type="Pfam" id="PF12014">
    <property type="entry name" value="Cyclin_D1_bind"/>
    <property type="match status" value="1"/>
</dbReference>
<dbReference type="InterPro" id="IPR044680">
    <property type="entry name" value="EX1/2"/>
</dbReference>
<accession>A0AAD8JBT3</accession>
<name>A0AAD8JBT3_9APIA</name>
<comment type="caution">
    <text evidence="1">The sequence shown here is derived from an EMBL/GenBank/DDBJ whole genome shotgun (WGS) entry which is preliminary data.</text>
</comment>
<protein>
    <submittedName>
        <fullName evidence="1">Uncharacterized protein</fullName>
    </submittedName>
</protein>
<dbReference type="GO" id="GO:0010343">
    <property type="term" value="P:singlet oxygen-mediated programmed cell death"/>
    <property type="evidence" value="ECO:0007669"/>
    <property type="project" value="InterPro"/>
</dbReference>
<sequence>MAANSLRKKLLRRLGMTRTSLLSPSIFTLFASKTPTNSLAPHSQSRFLTQNHDPHSDNSPDCQLDGWWVGISKEPKYPYGQIIHISAKQGRYLARSFSPWQLATAKNGTPVFELYVTNGLEGECKEQAIYIKHKAAYPNSLGSLQDMKVCLGMFSLTRPGSKTDQATGAAGDSLVEKPVVFSDFTVGDTVKEIPGTCNKKVLRVPATLERKECFLFHLTLEEDRDQHVCGDHNHEVYRTTHHDFFKFVDLIGRGIPIKKISPKEDHEKYISLLLSRARNQQPLLSRLTAFNRIDIPTSSDPLNGLYICSNGYLPTEVIQLRKLFGPWHKVGGIKNASEPELCEYVEAVNLTGDFDMPAGQVALRAKVGDKYKLRPDMDLEEMYGAVVLYKGNGRLPGFENSEWVDVDVLIIGEKHHRRDGIAIAVLYSAPEFYFLKFFKQLKLQSLEESH</sequence>
<dbReference type="PANTHER" id="PTHR33917">
    <property type="entry name" value="PROTEIN EXECUTER 1, CHLOROPLASTIC"/>
    <property type="match status" value="1"/>
</dbReference>
<dbReference type="GO" id="GO:0042651">
    <property type="term" value="C:thylakoid membrane"/>
    <property type="evidence" value="ECO:0007669"/>
    <property type="project" value="TreeGrafter"/>
</dbReference>
<dbReference type="AlphaFoldDB" id="A0AAD8JBT3"/>
<reference evidence="1" key="1">
    <citation type="submission" date="2023-02" db="EMBL/GenBank/DDBJ databases">
        <title>Genome of toxic invasive species Heracleum sosnowskyi carries increased number of genes despite the absence of recent whole-genome duplications.</title>
        <authorList>
            <person name="Schelkunov M."/>
            <person name="Shtratnikova V."/>
            <person name="Makarenko M."/>
            <person name="Klepikova A."/>
            <person name="Omelchenko D."/>
            <person name="Novikova G."/>
            <person name="Obukhova E."/>
            <person name="Bogdanov V."/>
            <person name="Penin A."/>
            <person name="Logacheva M."/>
        </authorList>
    </citation>
    <scope>NUCLEOTIDE SEQUENCE</scope>
    <source>
        <strain evidence="1">Hsosn_3</strain>
        <tissue evidence="1">Leaf</tissue>
    </source>
</reference>
<keyword evidence="2" id="KW-1185">Reference proteome</keyword>
<reference evidence="1" key="2">
    <citation type="submission" date="2023-05" db="EMBL/GenBank/DDBJ databases">
        <authorList>
            <person name="Schelkunov M.I."/>
        </authorList>
    </citation>
    <scope>NUCLEOTIDE SEQUENCE</scope>
    <source>
        <strain evidence="1">Hsosn_3</strain>
        <tissue evidence="1">Leaf</tissue>
    </source>
</reference>
<gene>
    <name evidence="1" type="ORF">POM88_000396</name>
</gene>
<evidence type="ECO:0000313" key="2">
    <source>
        <dbReference type="Proteomes" id="UP001237642"/>
    </source>
</evidence>
<dbReference type="Proteomes" id="UP001237642">
    <property type="component" value="Unassembled WGS sequence"/>
</dbReference>